<accession>A0A516Q1W7</accession>
<dbReference type="Proteomes" id="UP000319263">
    <property type="component" value="Chromosome"/>
</dbReference>
<keyword evidence="1" id="KW-1133">Transmembrane helix</keyword>
<feature type="transmembrane region" description="Helical" evidence="1">
    <location>
        <begin position="33"/>
        <end position="53"/>
    </location>
</feature>
<dbReference type="RefSeq" id="WP_143987382.1">
    <property type="nucleotide sequence ID" value="NZ_CP041692.1"/>
</dbReference>
<organism evidence="2 3">
    <name type="scientific">Microlunatus elymi</name>
    <dbReference type="NCBI Taxonomy" id="2596828"/>
    <lineage>
        <taxon>Bacteria</taxon>
        <taxon>Bacillati</taxon>
        <taxon>Actinomycetota</taxon>
        <taxon>Actinomycetes</taxon>
        <taxon>Propionibacteriales</taxon>
        <taxon>Propionibacteriaceae</taxon>
        <taxon>Microlunatus</taxon>
    </lineage>
</organism>
<sequence>MPNRLPRALLGGAIGLVGLIAILRLIIGGFPGSPVLAGVVCGIVMLSWVGYVGWRAGRSDLGRRASLITLSLAIIGLVLVWWGTAGPVLGLGCSFAGFLIIRRHGPRPVSTERRRLFRIEGPQHPPED</sequence>
<keyword evidence="1" id="KW-0812">Transmembrane</keyword>
<evidence type="ECO:0000313" key="2">
    <source>
        <dbReference type="EMBL" id="QDP97423.1"/>
    </source>
</evidence>
<dbReference type="KEGG" id="mik:FOE78_17165"/>
<name>A0A516Q1W7_9ACTN</name>
<reference evidence="2 3" key="1">
    <citation type="submission" date="2019-07" db="EMBL/GenBank/DDBJ databases">
        <title>Microlunatus dokdonensis sp. nov. isolated from the rhizospheric soil of the wild plant Elymus tsukushiensis.</title>
        <authorList>
            <person name="Ghim S.-Y."/>
            <person name="Hwang Y.-J."/>
            <person name="Son J.-S."/>
            <person name="Shin J.-H."/>
        </authorList>
    </citation>
    <scope>NUCLEOTIDE SEQUENCE [LARGE SCALE GENOMIC DNA]</scope>
    <source>
        <strain evidence="2 3">KUDC0627</strain>
    </source>
</reference>
<keyword evidence="3" id="KW-1185">Reference proteome</keyword>
<proteinExistence type="predicted"/>
<keyword evidence="1" id="KW-0472">Membrane</keyword>
<dbReference type="AlphaFoldDB" id="A0A516Q1W7"/>
<feature type="transmembrane region" description="Helical" evidence="1">
    <location>
        <begin position="7"/>
        <end position="27"/>
    </location>
</feature>
<evidence type="ECO:0000313" key="3">
    <source>
        <dbReference type="Proteomes" id="UP000319263"/>
    </source>
</evidence>
<evidence type="ECO:0000256" key="1">
    <source>
        <dbReference type="SAM" id="Phobius"/>
    </source>
</evidence>
<dbReference type="EMBL" id="CP041692">
    <property type="protein sequence ID" value="QDP97423.1"/>
    <property type="molecule type" value="Genomic_DNA"/>
</dbReference>
<gene>
    <name evidence="2" type="ORF">FOE78_17165</name>
</gene>
<feature type="transmembrane region" description="Helical" evidence="1">
    <location>
        <begin position="65"/>
        <end position="82"/>
    </location>
</feature>
<protein>
    <submittedName>
        <fullName evidence="2">Uncharacterized protein</fullName>
    </submittedName>
</protein>
<dbReference type="OrthoDB" id="25937at31957"/>